<dbReference type="PANTHER" id="PTHR30055">
    <property type="entry name" value="HTH-TYPE TRANSCRIPTIONAL REGULATOR RUTR"/>
    <property type="match status" value="1"/>
</dbReference>
<evidence type="ECO:0000259" key="5">
    <source>
        <dbReference type="PROSITE" id="PS50977"/>
    </source>
</evidence>
<protein>
    <submittedName>
        <fullName evidence="6">TetR family transcriptional regulator</fullName>
    </submittedName>
</protein>
<sequence length="221" mass="24074">MAPGRNGSAAGGRRAEYAQLTRQAILDSARDLFVRNGYFDTRVEEIAAAARVAPATVYAVGGGKHGLLRTLITAGTTADDITDILARSEAITDPRELIGFLVHATRVTFEQWSGLMRQVVAAAASEPGVRESLAIAHDSMRSGFQLVADRLSTMGALRHDVDAARATDLLWLHLCNAAYFIRTDDLGWPLDESETWLNETLTRALLESTDPLPDLERAQKK</sequence>
<keyword evidence="7" id="KW-1185">Reference proteome</keyword>
<accession>A0A316F9J9</accession>
<evidence type="ECO:0000256" key="4">
    <source>
        <dbReference type="PROSITE-ProRule" id="PRU00335"/>
    </source>
</evidence>
<evidence type="ECO:0000313" key="6">
    <source>
        <dbReference type="EMBL" id="PWK43384.1"/>
    </source>
</evidence>
<dbReference type="GO" id="GO:0000976">
    <property type="term" value="F:transcription cis-regulatory region binding"/>
    <property type="evidence" value="ECO:0007669"/>
    <property type="project" value="TreeGrafter"/>
</dbReference>
<dbReference type="InterPro" id="IPR050109">
    <property type="entry name" value="HTH-type_TetR-like_transc_reg"/>
</dbReference>
<dbReference type="InterPro" id="IPR001647">
    <property type="entry name" value="HTH_TetR"/>
</dbReference>
<dbReference type="EMBL" id="QGGR01000013">
    <property type="protein sequence ID" value="PWK43384.1"/>
    <property type="molecule type" value="Genomic_DNA"/>
</dbReference>
<dbReference type="RefSeq" id="WP_239170353.1">
    <property type="nucleotide sequence ID" value="NZ_BONA01000062.1"/>
</dbReference>
<dbReference type="Pfam" id="PF00440">
    <property type="entry name" value="TetR_N"/>
    <property type="match status" value="1"/>
</dbReference>
<dbReference type="Gene3D" id="1.10.357.10">
    <property type="entry name" value="Tetracycline Repressor, domain 2"/>
    <property type="match status" value="1"/>
</dbReference>
<dbReference type="GO" id="GO:0003700">
    <property type="term" value="F:DNA-binding transcription factor activity"/>
    <property type="evidence" value="ECO:0007669"/>
    <property type="project" value="TreeGrafter"/>
</dbReference>
<name>A0A316F9J9_9ACTN</name>
<gene>
    <name evidence="6" type="ORF">BC793_11366</name>
</gene>
<evidence type="ECO:0000256" key="2">
    <source>
        <dbReference type="ARBA" id="ARBA00023125"/>
    </source>
</evidence>
<dbReference type="InterPro" id="IPR009057">
    <property type="entry name" value="Homeodomain-like_sf"/>
</dbReference>
<comment type="caution">
    <text evidence="6">The sequence shown here is derived from an EMBL/GenBank/DDBJ whole genome shotgun (WGS) entry which is preliminary data.</text>
</comment>
<evidence type="ECO:0000256" key="3">
    <source>
        <dbReference type="ARBA" id="ARBA00023163"/>
    </source>
</evidence>
<dbReference type="PROSITE" id="PS50977">
    <property type="entry name" value="HTH_TETR_2"/>
    <property type="match status" value="1"/>
</dbReference>
<dbReference type="SUPFAM" id="SSF46689">
    <property type="entry name" value="Homeodomain-like"/>
    <property type="match status" value="1"/>
</dbReference>
<keyword evidence="2 4" id="KW-0238">DNA-binding</keyword>
<dbReference type="Proteomes" id="UP000245697">
    <property type="component" value="Unassembled WGS sequence"/>
</dbReference>
<evidence type="ECO:0000256" key="1">
    <source>
        <dbReference type="ARBA" id="ARBA00023015"/>
    </source>
</evidence>
<organism evidence="6 7">
    <name type="scientific">Actinoplanes xinjiangensis</name>
    <dbReference type="NCBI Taxonomy" id="512350"/>
    <lineage>
        <taxon>Bacteria</taxon>
        <taxon>Bacillati</taxon>
        <taxon>Actinomycetota</taxon>
        <taxon>Actinomycetes</taxon>
        <taxon>Micromonosporales</taxon>
        <taxon>Micromonosporaceae</taxon>
        <taxon>Actinoplanes</taxon>
    </lineage>
</organism>
<dbReference type="PANTHER" id="PTHR30055:SF234">
    <property type="entry name" value="HTH-TYPE TRANSCRIPTIONAL REGULATOR BETI"/>
    <property type="match status" value="1"/>
</dbReference>
<dbReference type="AlphaFoldDB" id="A0A316F9J9"/>
<keyword evidence="1" id="KW-0805">Transcription regulation</keyword>
<feature type="domain" description="HTH tetR-type" evidence="5">
    <location>
        <begin position="19"/>
        <end position="79"/>
    </location>
</feature>
<keyword evidence="3" id="KW-0804">Transcription</keyword>
<evidence type="ECO:0000313" key="7">
    <source>
        <dbReference type="Proteomes" id="UP000245697"/>
    </source>
</evidence>
<reference evidence="6 7" key="1">
    <citation type="submission" date="2018-05" db="EMBL/GenBank/DDBJ databases">
        <title>Genomic Encyclopedia of Archaeal and Bacterial Type Strains, Phase II (KMG-II): from individual species to whole genera.</title>
        <authorList>
            <person name="Goeker M."/>
        </authorList>
    </citation>
    <scope>NUCLEOTIDE SEQUENCE [LARGE SCALE GENOMIC DNA]</scope>
    <source>
        <strain evidence="6 7">DSM 45184</strain>
    </source>
</reference>
<feature type="DNA-binding region" description="H-T-H motif" evidence="4">
    <location>
        <begin position="42"/>
        <end position="61"/>
    </location>
</feature>
<proteinExistence type="predicted"/>